<dbReference type="InterPro" id="IPR013154">
    <property type="entry name" value="ADH-like_N"/>
</dbReference>
<name>A0A4Y2JYJ1_ARAVE</name>
<dbReference type="Pfam" id="PF08240">
    <property type="entry name" value="ADH_N"/>
    <property type="match status" value="1"/>
</dbReference>
<keyword evidence="3" id="KW-1185">Reference proteome</keyword>
<protein>
    <recommendedName>
        <fullName evidence="1">Alcohol dehydrogenase-like N-terminal domain-containing protein</fullName>
    </recommendedName>
</protein>
<evidence type="ECO:0000259" key="1">
    <source>
        <dbReference type="Pfam" id="PF08240"/>
    </source>
</evidence>
<dbReference type="PANTHER" id="PTHR44461">
    <property type="entry name" value="QUINONE OXIDOREDUCTASE-LIKE PROTEIN 1"/>
    <property type="match status" value="1"/>
</dbReference>
<comment type="caution">
    <text evidence="2">The sequence shown here is derived from an EMBL/GenBank/DDBJ whole genome shotgun (WGS) entry which is preliminary data.</text>
</comment>
<dbReference type="PANTHER" id="PTHR44461:SF1">
    <property type="entry name" value="QUINONE OXIDOREDUCTASE-LIKE PROTEIN 1"/>
    <property type="match status" value="1"/>
</dbReference>
<sequence length="145" mass="16003">MRSVYKEVVGTLTPKYIIESNTDLPPLTRYSVLIEVKACSLSEVDIKLMQLVSRDSSPSHYSVGKDISGIVREVGNAVSSLKPGDEVVGIIPLDYGFSGCAEYVVLHEFDVNHFNGSFEENPPISVQRLLEAAADWFKIMKLKAP</sequence>
<accession>A0A4Y2JYJ1</accession>
<gene>
    <name evidence="2" type="ORF">AVEN_198318_1</name>
</gene>
<dbReference type="Gene3D" id="3.90.180.10">
    <property type="entry name" value="Medium-chain alcohol dehydrogenases, catalytic domain"/>
    <property type="match status" value="1"/>
</dbReference>
<evidence type="ECO:0000313" key="3">
    <source>
        <dbReference type="Proteomes" id="UP000499080"/>
    </source>
</evidence>
<organism evidence="2 3">
    <name type="scientific">Araneus ventricosus</name>
    <name type="common">Orbweaver spider</name>
    <name type="synonym">Epeira ventricosa</name>
    <dbReference type="NCBI Taxonomy" id="182803"/>
    <lineage>
        <taxon>Eukaryota</taxon>
        <taxon>Metazoa</taxon>
        <taxon>Ecdysozoa</taxon>
        <taxon>Arthropoda</taxon>
        <taxon>Chelicerata</taxon>
        <taxon>Arachnida</taxon>
        <taxon>Araneae</taxon>
        <taxon>Araneomorphae</taxon>
        <taxon>Entelegynae</taxon>
        <taxon>Araneoidea</taxon>
        <taxon>Araneidae</taxon>
        <taxon>Araneus</taxon>
    </lineage>
</organism>
<dbReference type="OrthoDB" id="203908at2759"/>
<dbReference type="EMBL" id="BGPR01003981">
    <property type="protein sequence ID" value="GBM94568.1"/>
    <property type="molecule type" value="Genomic_DNA"/>
</dbReference>
<evidence type="ECO:0000313" key="2">
    <source>
        <dbReference type="EMBL" id="GBM94568.1"/>
    </source>
</evidence>
<dbReference type="Proteomes" id="UP000499080">
    <property type="component" value="Unassembled WGS sequence"/>
</dbReference>
<reference evidence="2 3" key="1">
    <citation type="journal article" date="2019" name="Sci. Rep.">
        <title>Orb-weaving spider Araneus ventricosus genome elucidates the spidroin gene catalogue.</title>
        <authorList>
            <person name="Kono N."/>
            <person name="Nakamura H."/>
            <person name="Ohtoshi R."/>
            <person name="Moran D.A.P."/>
            <person name="Shinohara A."/>
            <person name="Yoshida Y."/>
            <person name="Fujiwara M."/>
            <person name="Mori M."/>
            <person name="Tomita M."/>
            <person name="Arakawa K."/>
        </authorList>
    </citation>
    <scope>NUCLEOTIDE SEQUENCE [LARGE SCALE GENOMIC DNA]</scope>
</reference>
<dbReference type="InterPro" id="IPR011032">
    <property type="entry name" value="GroES-like_sf"/>
</dbReference>
<proteinExistence type="predicted"/>
<dbReference type="AlphaFoldDB" id="A0A4Y2JYJ1"/>
<dbReference type="SUPFAM" id="SSF50129">
    <property type="entry name" value="GroES-like"/>
    <property type="match status" value="1"/>
</dbReference>
<dbReference type="InterPro" id="IPR042633">
    <property type="entry name" value="CRYZL1"/>
</dbReference>
<feature type="domain" description="Alcohol dehydrogenase-like N-terminal" evidence="1">
    <location>
        <begin position="31"/>
        <end position="107"/>
    </location>
</feature>